<dbReference type="GO" id="GO:0015677">
    <property type="term" value="P:copper ion import"/>
    <property type="evidence" value="ECO:0007669"/>
    <property type="project" value="TreeGrafter"/>
</dbReference>
<feature type="transmembrane region" description="Helical" evidence="8">
    <location>
        <begin position="322"/>
        <end position="342"/>
    </location>
</feature>
<feature type="transmembrane region" description="Helical" evidence="8">
    <location>
        <begin position="209"/>
        <end position="231"/>
    </location>
</feature>
<proteinExistence type="predicted"/>
<evidence type="ECO:0000256" key="3">
    <source>
        <dbReference type="ARBA" id="ARBA00022692"/>
    </source>
</evidence>
<feature type="transmembrane region" description="Helical" evidence="8">
    <location>
        <begin position="186"/>
        <end position="203"/>
    </location>
</feature>
<sequence>MDRAQACLQAQGILTGSLPAFVRALCEHPAGLAVASEDDDMDWTKDPEKVEYIRQLLEALYEARAIVSCYNIVIVLVIVVLAVWHWRETRSDRKKWQRLREWQGADTGDGTTSPASSSSGTILGSATPPDAKDLDLERVPLLAGNRATKGPRRSNMVGRAIRSWLAHQPPPLPIVNRTLPSNGTSLFIVCWLGLNAFFHFFRLPMRWDFFFIFADRAGCIFVVNLPLLYLLSAKNQPLRHLTGYSYEALNIFHRRVGELLCFEGALHFVSMLLWQFLLARDWLTARSAHVYFTHPLVLNGIGALLSYELLYFTSLATFRQRWYELFLSSHVLLQFLALTFLFHHYHTARPYVALSLLIFAADRLLWRLTLKRATLTADLTLLDADTCLLSANWSIPPPPPETSNRSPFHRQSILHGWHPADHVFLTVPCLGRTHALQTHPFTIASAAPSSSSSPCPQTDDNGANENSRSTHAWLNLLIRAHDGFTRDLLRHARSHSHSHSRAPHPAARVSVRLDGPYGSPRALGVLRASGCAVLVAGGSGIAVVFPLVWALLHEDGWGEGGEEDGKVVDNEIISERKLRKRRVHLLWVTHAREHREWVPGLQMEELRERGLEVVMPEPTAEAGRPDVKGIVAGGWRAPRRRGGRAVRNVCAEEIGRGREVRVAVEKFGW</sequence>
<dbReference type="PROSITE" id="PS51384">
    <property type="entry name" value="FAD_FR"/>
    <property type="match status" value="1"/>
</dbReference>
<dbReference type="Gene3D" id="3.40.50.80">
    <property type="entry name" value="Nucleotide-binding domain of ferredoxin-NADP reductase (FNR) module"/>
    <property type="match status" value="1"/>
</dbReference>
<dbReference type="PANTHER" id="PTHR32361:SF28">
    <property type="entry name" value="FRP1P"/>
    <property type="match status" value="1"/>
</dbReference>
<organism evidence="10 11">
    <name type="scientific">Staphylotrichum longicolle</name>
    <dbReference type="NCBI Taxonomy" id="669026"/>
    <lineage>
        <taxon>Eukaryota</taxon>
        <taxon>Fungi</taxon>
        <taxon>Dikarya</taxon>
        <taxon>Ascomycota</taxon>
        <taxon>Pezizomycotina</taxon>
        <taxon>Sordariomycetes</taxon>
        <taxon>Sordariomycetidae</taxon>
        <taxon>Sordariales</taxon>
        <taxon>Chaetomiaceae</taxon>
        <taxon>Staphylotrichum</taxon>
    </lineage>
</organism>
<keyword evidence="6 8" id="KW-0472">Membrane</keyword>
<feature type="compositionally biased region" description="Low complexity" evidence="7">
    <location>
        <begin position="108"/>
        <end position="125"/>
    </location>
</feature>
<name>A0AAD4I356_9PEZI</name>
<dbReference type="Proteomes" id="UP001197093">
    <property type="component" value="Unassembled WGS sequence"/>
</dbReference>
<evidence type="ECO:0000256" key="7">
    <source>
        <dbReference type="SAM" id="MobiDB-lite"/>
    </source>
</evidence>
<dbReference type="GO" id="GO:0006826">
    <property type="term" value="P:iron ion transport"/>
    <property type="evidence" value="ECO:0007669"/>
    <property type="project" value="TreeGrafter"/>
</dbReference>
<keyword evidence="4 8" id="KW-1133">Transmembrane helix</keyword>
<keyword evidence="3 8" id="KW-0812">Transmembrane</keyword>
<feature type="domain" description="FAD-binding FR-type" evidence="9">
    <location>
        <begin position="320"/>
        <end position="523"/>
    </location>
</feature>
<feature type="transmembrane region" description="Helical" evidence="8">
    <location>
        <begin position="65"/>
        <end position="86"/>
    </location>
</feature>
<comment type="caution">
    <text evidence="10">The sequence shown here is derived from an EMBL/GenBank/DDBJ whole genome shotgun (WGS) entry which is preliminary data.</text>
</comment>
<reference evidence="10" key="1">
    <citation type="submission" date="2023-02" db="EMBL/GenBank/DDBJ databases">
        <authorList>
            <person name="Palmer J.M."/>
        </authorList>
    </citation>
    <scope>NUCLEOTIDE SEQUENCE</scope>
    <source>
        <strain evidence="10">FW57</strain>
    </source>
</reference>
<dbReference type="InterPro" id="IPR039261">
    <property type="entry name" value="FNR_nucleotide-bd"/>
</dbReference>
<dbReference type="InterPro" id="IPR013130">
    <property type="entry name" value="Fe3_Rdtase_TM_dom"/>
</dbReference>
<dbReference type="CDD" id="cd06186">
    <property type="entry name" value="NOX_Duox_like_FAD_NADP"/>
    <property type="match status" value="1"/>
</dbReference>
<dbReference type="EMBL" id="JAHCVI010000001">
    <property type="protein sequence ID" value="KAG7291960.1"/>
    <property type="molecule type" value="Genomic_DNA"/>
</dbReference>
<keyword evidence="11" id="KW-1185">Reference proteome</keyword>
<feature type="compositionally biased region" description="Low complexity" evidence="7">
    <location>
        <begin position="445"/>
        <end position="454"/>
    </location>
</feature>
<evidence type="ECO:0000256" key="2">
    <source>
        <dbReference type="ARBA" id="ARBA00022448"/>
    </source>
</evidence>
<feature type="region of interest" description="Disordered" evidence="7">
    <location>
        <begin position="104"/>
        <end position="132"/>
    </location>
</feature>
<dbReference type="InterPro" id="IPR051410">
    <property type="entry name" value="Ferric/Cupric_Reductase"/>
</dbReference>
<dbReference type="AlphaFoldDB" id="A0AAD4I356"/>
<feature type="transmembrane region" description="Helical" evidence="8">
    <location>
        <begin position="290"/>
        <end position="310"/>
    </location>
</feature>
<accession>A0AAD4I356</accession>
<evidence type="ECO:0000259" key="9">
    <source>
        <dbReference type="PROSITE" id="PS51384"/>
    </source>
</evidence>
<feature type="compositionally biased region" description="Polar residues" evidence="7">
    <location>
        <begin position="455"/>
        <end position="466"/>
    </location>
</feature>
<comment type="subcellular location">
    <subcellularLocation>
        <location evidence="1">Membrane</location>
        <topology evidence="1">Multi-pass membrane protein</topology>
    </subcellularLocation>
</comment>
<gene>
    <name evidence="10" type="ORF">NEMBOFW57_001989</name>
</gene>
<evidence type="ECO:0000256" key="6">
    <source>
        <dbReference type="ARBA" id="ARBA00023136"/>
    </source>
</evidence>
<dbReference type="InterPro" id="IPR017927">
    <property type="entry name" value="FAD-bd_FR_type"/>
</dbReference>
<keyword evidence="2" id="KW-0813">Transport</keyword>
<evidence type="ECO:0000256" key="5">
    <source>
        <dbReference type="ARBA" id="ARBA00023065"/>
    </source>
</evidence>
<evidence type="ECO:0000313" key="11">
    <source>
        <dbReference type="Proteomes" id="UP001197093"/>
    </source>
</evidence>
<dbReference type="GO" id="GO:0000293">
    <property type="term" value="F:ferric-chelate reductase activity"/>
    <property type="evidence" value="ECO:0007669"/>
    <property type="project" value="TreeGrafter"/>
</dbReference>
<protein>
    <recommendedName>
        <fullName evidence="9">FAD-binding FR-type domain-containing protein</fullName>
    </recommendedName>
</protein>
<dbReference type="Pfam" id="PF01794">
    <property type="entry name" value="Ferric_reduct"/>
    <property type="match status" value="1"/>
</dbReference>
<evidence type="ECO:0000256" key="1">
    <source>
        <dbReference type="ARBA" id="ARBA00004141"/>
    </source>
</evidence>
<evidence type="ECO:0000256" key="4">
    <source>
        <dbReference type="ARBA" id="ARBA00022989"/>
    </source>
</evidence>
<dbReference type="GO" id="GO:0005886">
    <property type="term" value="C:plasma membrane"/>
    <property type="evidence" value="ECO:0007669"/>
    <property type="project" value="TreeGrafter"/>
</dbReference>
<keyword evidence="5" id="KW-0406">Ion transport</keyword>
<dbReference type="PANTHER" id="PTHR32361">
    <property type="entry name" value="FERRIC/CUPRIC REDUCTASE TRANSMEMBRANE COMPONENT"/>
    <property type="match status" value="1"/>
</dbReference>
<feature type="transmembrane region" description="Helical" evidence="8">
    <location>
        <begin position="259"/>
        <end position="278"/>
    </location>
</feature>
<evidence type="ECO:0000256" key="8">
    <source>
        <dbReference type="SAM" id="Phobius"/>
    </source>
</evidence>
<dbReference type="GO" id="GO:0006879">
    <property type="term" value="P:intracellular iron ion homeostasis"/>
    <property type="evidence" value="ECO:0007669"/>
    <property type="project" value="TreeGrafter"/>
</dbReference>
<evidence type="ECO:0000313" key="10">
    <source>
        <dbReference type="EMBL" id="KAG7291960.1"/>
    </source>
</evidence>
<feature type="region of interest" description="Disordered" evidence="7">
    <location>
        <begin position="445"/>
        <end position="466"/>
    </location>
</feature>